<keyword evidence="1" id="KW-1133">Transmembrane helix</keyword>
<dbReference type="KEGG" id="eiv:EIN_265000"/>
<dbReference type="AlphaFoldDB" id="A0A0A1U2F0"/>
<name>A0A0A1U2F0_ENTIV</name>
<proteinExistence type="predicted"/>
<evidence type="ECO:0000256" key="1">
    <source>
        <dbReference type="SAM" id="Phobius"/>
    </source>
</evidence>
<dbReference type="GeneID" id="14884683"/>
<evidence type="ECO:0000313" key="2">
    <source>
        <dbReference type="EMBL" id="ELP85703.1"/>
    </source>
</evidence>
<keyword evidence="1" id="KW-0812">Transmembrane</keyword>
<sequence>MFLIRKLIGKMLHMWGLLSHSVIPLVLFCYIIKPDYSIWKENIDACTSLSVPLQYYGFTQIQGHHRLLAAAMEEKYYKDTKRAELQRKRHRTYQLHLRNCSRMKRKDTSSKPFDRTTKSDRRHVDCNCGVQ</sequence>
<keyword evidence="1" id="KW-0472">Membrane</keyword>
<evidence type="ECO:0000313" key="3">
    <source>
        <dbReference type="Proteomes" id="UP000014680"/>
    </source>
</evidence>
<dbReference type="Proteomes" id="UP000014680">
    <property type="component" value="Unassembled WGS sequence"/>
</dbReference>
<protein>
    <submittedName>
        <fullName evidence="2">Uncharacterized protein</fullName>
    </submittedName>
</protein>
<dbReference type="VEuPathDB" id="AmoebaDB:EIN_265000"/>
<organism evidence="2 3">
    <name type="scientific">Entamoeba invadens IP1</name>
    <dbReference type="NCBI Taxonomy" id="370355"/>
    <lineage>
        <taxon>Eukaryota</taxon>
        <taxon>Amoebozoa</taxon>
        <taxon>Evosea</taxon>
        <taxon>Archamoebae</taxon>
        <taxon>Mastigamoebida</taxon>
        <taxon>Entamoebidae</taxon>
        <taxon>Entamoeba</taxon>
    </lineage>
</organism>
<feature type="transmembrane region" description="Helical" evidence="1">
    <location>
        <begin position="12"/>
        <end position="32"/>
    </location>
</feature>
<gene>
    <name evidence="2" type="ORF">EIN_265000</name>
</gene>
<dbReference type="RefSeq" id="XP_004185049.1">
    <property type="nucleotide sequence ID" value="XM_004185001.1"/>
</dbReference>
<keyword evidence="3" id="KW-1185">Reference proteome</keyword>
<reference evidence="2 3" key="1">
    <citation type="submission" date="2012-10" db="EMBL/GenBank/DDBJ databases">
        <authorList>
            <person name="Zafar N."/>
            <person name="Inman J."/>
            <person name="Hall N."/>
            <person name="Lorenzi H."/>
            <person name="Caler E."/>
        </authorList>
    </citation>
    <scope>NUCLEOTIDE SEQUENCE [LARGE SCALE GENOMIC DNA]</scope>
    <source>
        <strain evidence="2 3">IP1</strain>
    </source>
</reference>
<dbReference type="EMBL" id="KB207046">
    <property type="protein sequence ID" value="ELP85703.1"/>
    <property type="molecule type" value="Genomic_DNA"/>
</dbReference>
<accession>A0A0A1U2F0</accession>